<dbReference type="EMBL" id="CM046109">
    <property type="protein sequence ID" value="KAI8442420.1"/>
    <property type="molecule type" value="Genomic_DNA"/>
</dbReference>
<reference evidence="1 2" key="1">
    <citation type="journal article" date="2022" name="Genome Biol. Evol.">
        <title>The Spruce Budworm Genome: Reconstructing the Evolutionary History of Antifreeze Proteins.</title>
        <authorList>
            <person name="Beliveau C."/>
            <person name="Gagne P."/>
            <person name="Picq S."/>
            <person name="Vernygora O."/>
            <person name="Keeling C.I."/>
            <person name="Pinkney K."/>
            <person name="Doucet D."/>
            <person name="Wen F."/>
            <person name="Johnston J.S."/>
            <person name="Maaroufi H."/>
            <person name="Boyle B."/>
            <person name="Laroche J."/>
            <person name="Dewar K."/>
            <person name="Juretic N."/>
            <person name="Blackburn G."/>
            <person name="Nisole A."/>
            <person name="Brunet B."/>
            <person name="Brandao M."/>
            <person name="Lumley L."/>
            <person name="Duan J."/>
            <person name="Quan G."/>
            <person name="Lucarotti C.J."/>
            <person name="Roe A.D."/>
            <person name="Sperling F.A.H."/>
            <person name="Levesque R.C."/>
            <person name="Cusson M."/>
        </authorList>
    </citation>
    <scope>NUCLEOTIDE SEQUENCE [LARGE SCALE GENOMIC DNA]</scope>
    <source>
        <strain evidence="1">Glfc:IPQL:Cfum</strain>
    </source>
</reference>
<accession>A0ACC0L1H0</accession>
<keyword evidence="2" id="KW-1185">Reference proteome</keyword>
<evidence type="ECO:0000313" key="1">
    <source>
        <dbReference type="EMBL" id="KAI8442420.1"/>
    </source>
</evidence>
<proteinExistence type="predicted"/>
<comment type="caution">
    <text evidence="1">The sequence shown here is derived from an EMBL/GenBank/DDBJ whole genome shotgun (WGS) entry which is preliminary data.</text>
</comment>
<organism evidence="1 2">
    <name type="scientific">Choristoneura fumiferana</name>
    <name type="common">Spruce budworm moth</name>
    <name type="synonym">Archips fumiferana</name>
    <dbReference type="NCBI Taxonomy" id="7141"/>
    <lineage>
        <taxon>Eukaryota</taxon>
        <taxon>Metazoa</taxon>
        <taxon>Ecdysozoa</taxon>
        <taxon>Arthropoda</taxon>
        <taxon>Hexapoda</taxon>
        <taxon>Insecta</taxon>
        <taxon>Pterygota</taxon>
        <taxon>Neoptera</taxon>
        <taxon>Endopterygota</taxon>
        <taxon>Lepidoptera</taxon>
        <taxon>Glossata</taxon>
        <taxon>Ditrysia</taxon>
        <taxon>Tortricoidea</taxon>
        <taxon>Tortricidae</taxon>
        <taxon>Tortricinae</taxon>
        <taxon>Choristoneura</taxon>
    </lineage>
</organism>
<evidence type="ECO:0000313" key="2">
    <source>
        <dbReference type="Proteomes" id="UP001064048"/>
    </source>
</evidence>
<name>A0ACC0L1H0_CHOFU</name>
<dbReference type="Proteomes" id="UP001064048">
    <property type="component" value="Chromosome 9"/>
</dbReference>
<gene>
    <name evidence="1" type="ORF">MSG28_005934</name>
</gene>
<sequence>MVCCCSVRALHTHAMHMLRIAKSAISEGVVVSGLTPLVVSQAGHLLTHSLAHKMVETQVVKGSMVSAQYLSTAALKPVVVLPPPEPPT</sequence>
<protein>
    <submittedName>
        <fullName evidence="1">Uncharacterized protein</fullName>
    </submittedName>
</protein>